<gene>
    <name evidence="4 6 7" type="primary">rplM</name>
    <name evidence="7" type="ORF">OW763_03705</name>
</gene>
<keyword evidence="2 4" id="KW-0689">Ribosomal protein</keyword>
<keyword evidence="8" id="KW-1185">Reference proteome</keyword>
<dbReference type="InterPro" id="IPR005823">
    <property type="entry name" value="Ribosomal_uL13_bac-type"/>
</dbReference>
<dbReference type="EMBL" id="JAPQER010000001">
    <property type="protein sequence ID" value="MCY6483463.1"/>
    <property type="molecule type" value="Genomic_DNA"/>
</dbReference>
<dbReference type="InterPro" id="IPR036899">
    <property type="entry name" value="Ribosomal_uL13_sf"/>
</dbReference>
<evidence type="ECO:0000313" key="8">
    <source>
        <dbReference type="Proteomes" id="UP001078443"/>
    </source>
</evidence>
<keyword evidence="3 4" id="KW-0687">Ribonucleoprotein</keyword>
<dbReference type="PANTHER" id="PTHR11545:SF2">
    <property type="entry name" value="LARGE RIBOSOMAL SUBUNIT PROTEIN UL13M"/>
    <property type="match status" value="1"/>
</dbReference>
<accession>A0ABT4CWU4</accession>
<evidence type="ECO:0000256" key="2">
    <source>
        <dbReference type="ARBA" id="ARBA00022980"/>
    </source>
</evidence>
<comment type="caution">
    <text evidence="7">The sequence shown here is derived from an EMBL/GenBank/DDBJ whole genome shotgun (WGS) entry which is preliminary data.</text>
</comment>
<dbReference type="Gene3D" id="3.90.1180.10">
    <property type="entry name" value="Ribosomal protein L13"/>
    <property type="match status" value="1"/>
</dbReference>
<dbReference type="InterPro" id="IPR005822">
    <property type="entry name" value="Ribosomal_uL13"/>
</dbReference>
<dbReference type="Pfam" id="PF00572">
    <property type="entry name" value="Ribosomal_L13"/>
    <property type="match status" value="1"/>
</dbReference>
<proteinExistence type="inferred from homology"/>
<evidence type="ECO:0000256" key="5">
    <source>
        <dbReference type="RuleBase" id="RU003877"/>
    </source>
</evidence>
<dbReference type="InterPro" id="IPR023563">
    <property type="entry name" value="Ribosomal_uL13_CS"/>
</dbReference>
<evidence type="ECO:0000256" key="4">
    <source>
        <dbReference type="HAMAP-Rule" id="MF_01366"/>
    </source>
</evidence>
<protein>
    <recommendedName>
        <fullName evidence="4">Large ribosomal subunit protein uL13</fullName>
    </recommendedName>
</protein>
<sequence>MKSYIAKPNEVERKWYIVDVEGKTLGRAASQIASILRGKHKPTYTPHVDTGDFVVILNADKVVLTGKKLDQKMLRHHSLYPGGLKEISYKKALQSKPEFVFHEAVRRMLPKGPLGRQMLKKLKVYRGSEHNHDAQNPEVLELRY</sequence>
<dbReference type="GO" id="GO:0005840">
    <property type="term" value="C:ribosome"/>
    <property type="evidence" value="ECO:0007669"/>
    <property type="project" value="UniProtKB-KW"/>
</dbReference>
<dbReference type="RefSeq" id="WP_268039710.1">
    <property type="nucleotide sequence ID" value="NZ_JAPQER010000001.1"/>
</dbReference>
<reference evidence="7" key="1">
    <citation type="submission" date="2022-12" db="EMBL/GenBank/DDBJ databases">
        <authorList>
            <person name="Wang J."/>
        </authorList>
    </citation>
    <scope>NUCLEOTIDE SEQUENCE</scope>
    <source>
        <strain evidence="7">HY-45-18</strain>
    </source>
</reference>
<evidence type="ECO:0000256" key="6">
    <source>
        <dbReference type="RuleBase" id="RU003878"/>
    </source>
</evidence>
<dbReference type="HAMAP" id="MF_01366">
    <property type="entry name" value="Ribosomal_uL13"/>
    <property type="match status" value="1"/>
</dbReference>
<evidence type="ECO:0000256" key="3">
    <source>
        <dbReference type="ARBA" id="ARBA00023274"/>
    </source>
</evidence>
<comment type="function">
    <text evidence="4 6">This protein is one of the early assembly proteins of the 50S ribosomal subunit, although it is not seen to bind rRNA by itself. It is important during the early stages of 50S assembly.</text>
</comment>
<evidence type="ECO:0000256" key="1">
    <source>
        <dbReference type="ARBA" id="ARBA00006227"/>
    </source>
</evidence>
<dbReference type="SUPFAM" id="SSF52161">
    <property type="entry name" value="Ribosomal protein L13"/>
    <property type="match status" value="1"/>
</dbReference>
<dbReference type="NCBIfam" id="TIGR01066">
    <property type="entry name" value="rplM_bact"/>
    <property type="match status" value="1"/>
</dbReference>
<dbReference type="CDD" id="cd00392">
    <property type="entry name" value="Ribosomal_L13"/>
    <property type="match status" value="1"/>
</dbReference>
<comment type="subunit">
    <text evidence="4">Part of the 50S ribosomal subunit.</text>
</comment>
<organism evidence="7 8">
    <name type="scientific">Clostridium aestuarii</name>
    <dbReference type="NCBI Taxonomy" id="338193"/>
    <lineage>
        <taxon>Bacteria</taxon>
        <taxon>Bacillati</taxon>
        <taxon>Bacillota</taxon>
        <taxon>Clostridia</taxon>
        <taxon>Eubacteriales</taxon>
        <taxon>Clostridiaceae</taxon>
        <taxon>Clostridium</taxon>
    </lineage>
</organism>
<dbReference type="Proteomes" id="UP001078443">
    <property type="component" value="Unassembled WGS sequence"/>
</dbReference>
<comment type="similarity">
    <text evidence="1 4 5">Belongs to the universal ribosomal protein uL13 family.</text>
</comment>
<name>A0ABT4CWU4_9CLOT</name>
<evidence type="ECO:0000313" key="7">
    <source>
        <dbReference type="EMBL" id="MCY6483463.1"/>
    </source>
</evidence>
<dbReference type="PROSITE" id="PS00783">
    <property type="entry name" value="RIBOSOMAL_L13"/>
    <property type="match status" value="1"/>
</dbReference>
<dbReference type="PIRSF" id="PIRSF002181">
    <property type="entry name" value="Ribosomal_L13"/>
    <property type="match status" value="1"/>
</dbReference>
<dbReference type="PANTHER" id="PTHR11545">
    <property type="entry name" value="RIBOSOMAL PROTEIN L13"/>
    <property type="match status" value="1"/>
</dbReference>